<gene>
    <name evidence="1" type="ORF">SAMN02746041_00930</name>
</gene>
<name>A0A1W1XA13_9BACT</name>
<accession>A0A1W1XA13</accession>
<dbReference type="EMBL" id="FWXF01000003">
    <property type="protein sequence ID" value="SMC20508.1"/>
    <property type="molecule type" value="Genomic_DNA"/>
</dbReference>
<evidence type="ECO:0000313" key="2">
    <source>
        <dbReference type="Proteomes" id="UP000192783"/>
    </source>
</evidence>
<organism evidence="1 2">
    <name type="scientific">Desulfacinum hydrothermale DSM 13146</name>
    <dbReference type="NCBI Taxonomy" id="1121390"/>
    <lineage>
        <taxon>Bacteria</taxon>
        <taxon>Pseudomonadati</taxon>
        <taxon>Thermodesulfobacteriota</taxon>
        <taxon>Syntrophobacteria</taxon>
        <taxon>Syntrophobacterales</taxon>
        <taxon>Syntrophobacteraceae</taxon>
        <taxon>Desulfacinum</taxon>
    </lineage>
</organism>
<dbReference type="RefSeq" id="WP_139796488.1">
    <property type="nucleotide sequence ID" value="NZ_FWXF01000003.1"/>
</dbReference>
<keyword evidence="2" id="KW-1185">Reference proteome</keyword>
<dbReference type="AlphaFoldDB" id="A0A1W1XA13"/>
<reference evidence="1 2" key="1">
    <citation type="submission" date="2017-04" db="EMBL/GenBank/DDBJ databases">
        <authorList>
            <person name="Afonso C.L."/>
            <person name="Miller P.J."/>
            <person name="Scott M.A."/>
            <person name="Spackman E."/>
            <person name="Goraichik I."/>
            <person name="Dimitrov K.M."/>
            <person name="Suarez D.L."/>
            <person name="Swayne D.E."/>
        </authorList>
    </citation>
    <scope>NUCLEOTIDE SEQUENCE [LARGE SCALE GENOMIC DNA]</scope>
    <source>
        <strain evidence="1 2">DSM 13146</strain>
    </source>
</reference>
<evidence type="ECO:0008006" key="3">
    <source>
        <dbReference type="Google" id="ProtNLM"/>
    </source>
</evidence>
<evidence type="ECO:0000313" key="1">
    <source>
        <dbReference type="EMBL" id="SMC20508.1"/>
    </source>
</evidence>
<dbReference type="OrthoDB" id="9763101at2"/>
<dbReference type="Proteomes" id="UP000192783">
    <property type="component" value="Unassembled WGS sequence"/>
</dbReference>
<protein>
    <recommendedName>
        <fullName evidence="3">20S proteasome, alpha and beta subunits</fullName>
    </recommendedName>
</protein>
<proteinExistence type="predicted"/>
<sequence>MGQLIVSVGWNGMALAADGRAVRVHQDGQKEVVAVRRLYPLGTHGVLLVAGGPMAVGRVRRRVEGARGQDVQGLKDVVGAALLEAAQGGEVFRREEEVNGPLIVVLAGWDVGGERDGLSACAVSWSETGLTWEPILDAWMFPRRRVQEARLKRMARRNPSAQEMLQEMRLILHNLTWLRQEVGPPHAYGLLTREGFNGLG</sequence>